<dbReference type="EMBL" id="GBRH01192463">
    <property type="protein sequence ID" value="JAE05433.1"/>
    <property type="molecule type" value="Transcribed_RNA"/>
</dbReference>
<evidence type="ECO:0000313" key="1">
    <source>
        <dbReference type="EMBL" id="JAE05433.1"/>
    </source>
</evidence>
<proteinExistence type="predicted"/>
<reference evidence="1" key="1">
    <citation type="submission" date="2014-09" db="EMBL/GenBank/DDBJ databases">
        <authorList>
            <person name="Magalhaes I.L.F."/>
            <person name="Oliveira U."/>
            <person name="Santos F.R."/>
            <person name="Vidigal T.H.D.A."/>
            <person name="Brescovit A.D."/>
            <person name="Santos A.J."/>
        </authorList>
    </citation>
    <scope>NUCLEOTIDE SEQUENCE</scope>
    <source>
        <tissue evidence="1">Shoot tissue taken approximately 20 cm above the soil surface</tissue>
    </source>
</reference>
<sequence>MLSINHSSTKPNQYAQCLQKFRYTWCWVLVESLDKENNSKQLE</sequence>
<dbReference type="AlphaFoldDB" id="A0A0A9FAY8"/>
<name>A0A0A9FAY8_ARUDO</name>
<protein>
    <submittedName>
        <fullName evidence="1">Uncharacterized protein</fullName>
    </submittedName>
</protein>
<organism evidence="1">
    <name type="scientific">Arundo donax</name>
    <name type="common">Giant reed</name>
    <name type="synonym">Donax arundinaceus</name>
    <dbReference type="NCBI Taxonomy" id="35708"/>
    <lineage>
        <taxon>Eukaryota</taxon>
        <taxon>Viridiplantae</taxon>
        <taxon>Streptophyta</taxon>
        <taxon>Embryophyta</taxon>
        <taxon>Tracheophyta</taxon>
        <taxon>Spermatophyta</taxon>
        <taxon>Magnoliopsida</taxon>
        <taxon>Liliopsida</taxon>
        <taxon>Poales</taxon>
        <taxon>Poaceae</taxon>
        <taxon>PACMAD clade</taxon>
        <taxon>Arundinoideae</taxon>
        <taxon>Arundineae</taxon>
        <taxon>Arundo</taxon>
    </lineage>
</organism>
<reference evidence="1" key="2">
    <citation type="journal article" date="2015" name="Data Brief">
        <title>Shoot transcriptome of the giant reed, Arundo donax.</title>
        <authorList>
            <person name="Barrero R.A."/>
            <person name="Guerrero F.D."/>
            <person name="Moolhuijzen P."/>
            <person name="Goolsby J.A."/>
            <person name="Tidwell J."/>
            <person name="Bellgard S.E."/>
            <person name="Bellgard M.I."/>
        </authorList>
    </citation>
    <scope>NUCLEOTIDE SEQUENCE</scope>
    <source>
        <tissue evidence="1">Shoot tissue taken approximately 20 cm above the soil surface</tissue>
    </source>
</reference>
<accession>A0A0A9FAY8</accession>